<evidence type="ECO:0000256" key="1">
    <source>
        <dbReference type="SAM" id="MobiDB-lite"/>
    </source>
</evidence>
<reference evidence="3" key="6">
    <citation type="journal article" date="2017" name="Nat. Commun.">
        <title>Evolutionary dynamics and genomic features of the Elizabethkingia anophelis 2015 to 2016 Wisconsin outbreak strain.</title>
        <authorList>
            <person name="Perrin A."/>
            <person name="Larsonneur E."/>
            <person name="Nicholson A.C."/>
            <person name="Edwards D.J."/>
            <person name="Gundlach K.M."/>
            <person name="Whitney A.M."/>
            <person name="Gulvik C.A."/>
            <person name="Bell M.E."/>
            <person name="Rendueles O."/>
            <person name="Cury J."/>
            <person name="Hugon P."/>
            <person name="Clermont D."/>
            <person name="Enouf V."/>
            <person name="Loparev V."/>
            <person name="Juieng P."/>
            <person name="Monson T."/>
            <person name="Warshauer D."/>
            <person name="Elbadawi L.I."/>
            <person name="Walters M.S."/>
            <person name="Crist M.B."/>
            <person name="Noble-Wang J."/>
            <person name="Borlaug G."/>
            <person name="Rocha E.P.C."/>
            <person name="Criscuolo A."/>
            <person name="Touchon M."/>
            <person name="Davis J.P."/>
            <person name="Holt K.E."/>
            <person name="McQuiston J.R."/>
            <person name="Brisse S."/>
        </authorList>
    </citation>
    <scope>NUCLEOTIDE SEQUENCE</scope>
</reference>
<reference evidence="3" key="4">
    <citation type="journal article" date="2016" name="Sci. Rep.">
        <title>Genomic epidemiology and global diversity of the emerging bacterial pathogen Elizabethkingia anophelis.</title>
        <authorList>
            <person name="Breurec S."/>
            <person name="Criscuolo A."/>
            <person name="Diancourt L."/>
            <person name="Rendueles O."/>
            <person name="Vandenbogaert M."/>
            <person name="Passet V."/>
            <person name="Caro V."/>
            <person name="Rocha E.P."/>
            <person name="Touchon M."/>
            <person name="Brisse S."/>
        </authorList>
    </citation>
    <scope>NUCLEOTIDE SEQUENCE</scope>
</reference>
<reference evidence="3" key="1">
    <citation type="journal article" date="2014" name="Genome Biol. Evol.">
        <title>Comparative genomic analysis of malaria mosquito vector-associated novel pathogen Elizabethkingia anophelis.</title>
        <authorList>
            <person name="Teo J."/>
            <person name="Tan S.Y."/>
            <person name="Liu Y."/>
            <person name="Tay M."/>
            <person name="Ding Y."/>
            <person name="Li Y."/>
            <person name="Kjelleberg S."/>
            <person name="Givskov M."/>
            <person name="Lin R.T."/>
            <person name="Yang L."/>
        </authorList>
    </citation>
    <scope>NUCLEOTIDE SEQUENCE</scope>
</reference>
<accession>A0A455ZG18</accession>
<dbReference type="RefSeq" id="WP_009092390.1">
    <property type="nucleotide sequence ID" value="NZ_CBCRWW010000036.1"/>
</dbReference>
<dbReference type="NCBIfam" id="TIGR02145">
    <property type="entry name" value="Fib_succ_major"/>
    <property type="match status" value="1"/>
</dbReference>
<name>A0A455ZG18_9FLAO</name>
<dbReference type="InterPro" id="IPR011871">
    <property type="entry name" value="Fib_succ_major"/>
</dbReference>
<dbReference type="PROSITE" id="PS51257">
    <property type="entry name" value="PROKAR_LIPOPROTEIN"/>
    <property type="match status" value="1"/>
</dbReference>
<dbReference type="AlphaFoldDB" id="A0A455ZG18"/>
<dbReference type="EMBL" id="BK010607">
    <property type="protein sequence ID" value="DAC75615.1"/>
    <property type="molecule type" value="Genomic_DNA"/>
</dbReference>
<feature type="domain" description="Fibrobacter succinogenes major paralogous" evidence="2">
    <location>
        <begin position="416"/>
        <end position="539"/>
    </location>
</feature>
<reference evidence="3" key="2">
    <citation type="journal article" date="2014" name="PLoS ONE">
        <title>Insights from the genome annotation of Elizabethkingia anophelis from the malaria vector Anopheles gambiae.</title>
        <authorList>
            <person name="Kukutla P."/>
            <person name="Lindberg B.G."/>
            <person name="Pei D."/>
            <person name="Rayl M."/>
            <person name="Yu W."/>
            <person name="Steritz M."/>
            <person name="Faye I."/>
            <person name="Xu J."/>
        </authorList>
    </citation>
    <scope>NUCLEOTIDE SEQUENCE</scope>
</reference>
<reference evidence="3" key="5">
    <citation type="journal article" date="2017" name="Genome Announc.">
        <title>Complete Circularized Genome Sequences of Four Strains of Elizabethkingia anophelis, Including Two Novel Strains Isolated from Wild-Caught Anopheles sinensis.</title>
        <authorList>
            <person name="Pei D."/>
            <person name="Nicholson A.C."/>
            <person name="Jiang J."/>
            <person name="Chen H."/>
            <person name="Whitney A.M."/>
            <person name="Villarma A."/>
            <person name="Bell M."/>
            <person name="Humrighouse B."/>
            <person name="Rowe L.A."/>
            <person name="Sheth M."/>
            <person name="Batra D."/>
            <person name="Juieng P."/>
            <person name="Loparev V.N."/>
            <person name="McQuiston J.R."/>
            <person name="Lan Y."/>
            <person name="Ma Y."/>
            <person name="Xu J."/>
        </authorList>
    </citation>
    <scope>NUCLEOTIDE SEQUENCE</scope>
</reference>
<gene>
    <name evidence="3" type="primary">ICEEaIII(2)_R26_71708_70083</name>
</gene>
<reference evidence="3" key="7">
    <citation type="journal article" date="2017" name="Sci. Rep.">
        <title>Genomic features, phylogenetic relationships, and comparative genomics of Elizabethkingia anophelis strain EM361-97 isolated in Taiwan.</title>
        <authorList>
            <person name="Lin J.N."/>
            <person name="Lai C.H."/>
            <person name="Yang C.H."/>
            <person name="Huang Y.H."/>
            <person name="Lin H.H."/>
        </authorList>
    </citation>
    <scope>NUCLEOTIDE SEQUENCE</scope>
</reference>
<sequence>MKKNIYLLRNTFFITALLFLGSCRSTDTESTLSGNGTSAVSFKLMGSDYADSGKLSGQASLSKGGVTNFGNQIQRHSLLVTPSNLITAELSPSTESSRVSANASLKLNSIAVASGDPLTSGIRFRAIAYRQSNGNYHIHQDFTIGQTVAPMMLDNGSAYNIVVYSYGTSTLPDITDGEKDNISNAVVNYDDNNRDFMYRNIPFTPTNSTNTLNITLRHKVAQITAIVNSVGMGNITNITNGLLTPHYSNGVVALSNGVMSGRSTTTSGSSLIFPSSSFPGTTQTASPVFVNADTGGNLTGKFSADITIAGTTKTISLPNSFKITPENKSNLTINLVKCGAYIGPNTDPANYKEFMCQNLGATSGINPFSPEAGNHGAKYQWGAQTNETGRYISQSDDQSNSGAITGWNSSSKPNGSWSDASKINNPCPPGYRVPTKAQWQAVIDNNKNVERVTTDGWVSSITNYSSALYFRNPSNIRTLMLPAAGYRGNADGTLYSRGSYGTYWSSSEETSYAHYLYFNSSSVDVFNLNRTFGFSVRCVAE</sequence>
<reference evidence="3" key="3">
    <citation type="journal article" date="2016" name="Genome Announc.">
        <title>Complete Genome Sequences of Four Strains from the 2015-2016 Elizabethkingia anophelis Outbreak.</title>
        <authorList>
            <person name="Nicholson A.C."/>
            <person name="Whitney A.M."/>
            <person name="Emery B.D."/>
            <person name="Bell M.E."/>
            <person name="Gartin J.T."/>
            <person name="Humrighouse B.W."/>
            <person name="Loparev V.N."/>
            <person name="Batra D."/>
            <person name="Sheth M."/>
            <person name="Rowe L.A."/>
            <person name="Juieng P."/>
            <person name="Knipe K."/>
            <person name="Gulvik C."/>
            <person name="McQuiston J.R."/>
        </authorList>
    </citation>
    <scope>NUCLEOTIDE SEQUENCE</scope>
</reference>
<dbReference type="Pfam" id="PF09603">
    <property type="entry name" value="Fib_succ_major"/>
    <property type="match status" value="1"/>
</dbReference>
<proteinExistence type="predicted"/>
<evidence type="ECO:0000313" key="3">
    <source>
        <dbReference type="EMBL" id="DAC75615.1"/>
    </source>
</evidence>
<evidence type="ECO:0000259" key="2">
    <source>
        <dbReference type="Pfam" id="PF09603"/>
    </source>
</evidence>
<reference evidence="3" key="8">
    <citation type="journal article" date="2018" name="J. ISSAAS">
        <title>In Silico Identification of Three Types of Integrative and Conjugative Elements (ICEs) in Elizabethkingia anophelis Strains Isolated from Around the World.</title>
        <authorList>
            <person name="Xu J."/>
            <person name="Pei D."/>
            <person name="Nicholson A."/>
            <person name="Lan Y."/>
            <person name="Xia Q."/>
        </authorList>
    </citation>
    <scope>NUCLEOTIDE SEQUENCE</scope>
</reference>
<feature type="region of interest" description="Disordered" evidence="1">
    <location>
        <begin position="391"/>
        <end position="424"/>
    </location>
</feature>
<organism evidence="3">
    <name type="scientific">Elizabethkingia anophelis</name>
    <dbReference type="NCBI Taxonomy" id="1117645"/>
    <lineage>
        <taxon>Bacteria</taxon>
        <taxon>Pseudomonadati</taxon>
        <taxon>Bacteroidota</taxon>
        <taxon>Flavobacteriia</taxon>
        <taxon>Flavobacteriales</taxon>
        <taxon>Weeksellaceae</taxon>
        <taxon>Elizabethkingia</taxon>
    </lineage>
</organism>
<dbReference type="GeneID" id="56683848"/>
<protein>
    <recommendedName>
        <fullName evidence="2">Fibrobacter succinogenes major paralogous domain-containing protein</fullName>
    </recommendedName>
</protein>